<dbReference type="PANTHER" id="PTHR32089">
    <property type="entry name" value="METHYL-ACCEPTING CHEMOTAXIS PROTEIN MCPB"/>
    <property type="match status" value="1"/>
</dbReference>
<sequence>MSAVSVKELKFQDLINKNKLMFFVIFISYGAGLLVNFFVPAATVITATLFVALCLGIVLLFLTRWNTWFHYLVPYFTVGVTFTVFFIILVNRGASLSGFILPFFVLMLATVYFNRNVFIVGGVGSLVLFAYSLWSFLNGNLMTEGQLGNIVLLFFLLFVITFVQVKIGKKLFAQFEGIVDKMQAVSEERQKKQEAFEQDAMTLIDQVNKVHDRLNLNIQSQKEVSQTIQELSVGSQKQADQIGGIAEQTNDVSILMDNVVDKSNSLYQTTNTTKFTADQGKVMAVELQENMKSFSHDVAEMDAVFQVLTEKIDETNILTQHIKNITDQTNLLALNASIEAARAGEAGRGFAVVAEEIRKLATSTGETTKEITDNLSSLHHTKEEVLKQLQLNIAKMGKNLEATNQVNQSFQQISETLKTLLMDAQHFRDFASTVKEKTATTDSYTSEFAALMEEATAGLEEISATVEQVTEDNTHIEETLKSMVKIIDKMEEHK</sequence>
<comment type="caution">
    <text evidence="6">The sequence shown here is derived from an EMBL/GenBank/DDBJ whole genome shotgun (WGS) entry which is preliminary data.</text>
</comment>
<dbReference type="OrthoDB" id="242546at2"/>
<dbReference type="GO" id="GO:0016020">
    <property type="term" value="C:membrane"/>
    <property type="evidence" value="ECO:0007669"/>
    <property type="project" value="InterPro"/>
</dbReference>
<dbReference type="Gene3D" id="1.10.287.950">
    <property type="entry name" value="Methyl-accepting chemotaxis protein"/>
    <property type="match status" value="1"/>
</dbReference>
<dbReference type="EMBL" id="VTEV01000009">
    <property type="protein sequence ID" value="TYS63596.1"/>
    <property type="molecule type" value="Genomic_DNA"/>
</dbReference>
<dbReference type="Pfam" id="PF00015">
    <property type="entry name" value="MCPsignal"/>
    <property type="match status" value="1"/>
</dbReference>
<evidence type="ECO:0000313" key="6">
    <source>
        <dbReference type="EMBL" id="TYS63596.1"/>
    </source>
</evidence>
<evidence type="ECO:0000313" key="7">
    <source>
        <dbReference type="Proteomes" id="UP000322524"/>
    </source>
</evidence>
<feature type="transmembrane region" description="Helical" evidence="4">
    <location>
        <begin position="94"/>
        <end position="112"/>
    </location>
</feature>
<dbReference type="InterPro" id="IPR004089">
    <property type="entry name" value="MCPsignal_dom"/>
</dbReference>
<dbReference type="PROSITE" id="PS50111">
    <property type="entry name" value="CHEMOTAXIS_TRANSDUC_2"/>
    <property type="match status" value="1"/>
</dbReference>
<dbReference type="PANTHER" id="PTHR32089:SF114">
    <property type="entry name" value="METHYL-ACCEPTING CHEMOTAXIS PROTEIN MCPB"/>
    <property type="match status" value="1"/>
</dbReference>
<protein>
    <recommendedName>
        <fullName evidence="5">Methyl-accepting transducer domain-containing protein</fullName>
    </recommendedName>
</protein>
<feature type="transmembrane region" description="Helical" evidence="4">
    <location>
        <begin position="69"/>
        <end position="88"/>
    </location>
</feature>
<dbReference type="SMART" id="SM00283">
    <property type="entry name" value="MA"/>
    <property type="match status" value="1"/>
</dbReference>
<gene>
    <name evidence="6" type="ORF">FZC76_19085</name>
</gene>
<proteinExistence type="predicted"/>
<name>A0A5D4SP73_9BACI</name>
<dbReference type="STRING" id="79883.GCA_001636495_02639"/>
<evidence type="ECO:0000256" key="2">
    <source>
        <dbReference type="PROSITE-ProRule" id="PRU00284"/>
    </source>
</evidence>
<dbReference type="SUPFAM" id="SSF58104">
    <property type="entry name" value="Methyl-accepting chemotaxis protein (MCP) signaling domain"/>
    <property type="match status" value="1"/>
</dbReference>
<keyword evidence="4" id="KW-0812">Transmembrane</keyword>
<evidence type="ECO:0000259" key="5">
    <source>
        <dbReference type="PROSITE" id="PS50111"/>
    </source>
</evidence>
<keyword evidence="3" id="KW-0175">Coiled coil</keyword>
<feature type="transmembrane region" description="Helical" evidence="4">
    <location>
        <begin position="117"/>
        <end position="134"/>
    </location>
</feature>
<keyword evidence="4" id="KW-1133">Transmembrane helix</keyword>
<dbReference type="AlphaFoldDB" id="A0A5D4SP73"/>
<feature type="coiled-coil region" evidence="3">
    <location>
        <begin position="452"/>
        <end position="479"/>
    </location>
</feature>
<reference evidence="6 7" key="1">
    <citation type="submission" date="2019-08" db="EMBL/GenBank/DDBJ databases">
        <title>Bacillus genomes from the desert of Cuatro Cienegas, Coahuila.</title>
        <authorList>
            <person name="Olmedo-Alvarez G."/>
        </authorList>
    </citation>
    <scope>NUCLEOTIDE SEQUENCE [LARGE SCALE GENOMIC DNA]</scope>
    <source>
        <strain evidence="6 7">CH28_1T</strain>
    </source>
</reference>
<feature type="transmembrane region" description="Helical" evidence="4">
    <location>
        <begin position="20"/>
        <end position="38"/>
    </location>
</feature>
<dbReference type="GO" id="GO:0007165">
    <property type="term" value="P:signal transduction"/>
    <property type="evidence" value="ECO:0007669"/>
    <property type="project" value="UniProtKB-KW"/>
</dbReference>
<evidence type="ECO:0000256" key="3">
    <source>
        <dbReference type="SAM" id="Coils"/>
    </source>
</evidence>
<feature type="transmembrane region" description="Helical" evidence="4">
    <location>
        <begin position="146"/>
        <end position="165"/>
    </location>
</feature>
<dbReference type="RefSeq" id="WP_148989768.1">
    <property type="nucleotide sequence ID" value="NZ_VTEV01000009.1"/>
</dbReference>
<keyword evidence="1 2" id="KW-0807">Transducer</keyword>
<evidence type="ECO:0000256" key="4">
    <source>
        <dbReference type="SAM" id="Phobius"/>
    </source>
</evidence>
<accession>A0A5D4SP73</accession>
<feature type="transmembrane region" description="Helical" evidence="4">
    <location>
        <begin position="44"/>
        <end position="62"/>
    </location>
</feature>
<organism evidence="6 7">
    <name type="scientific">Sutcliffiella horikoshii</name>
    <dbReference type="NCBI Taxonomy" id="79883"/>
    <lineage>
        <taxon>Bacteria</taxon>
        <taxon>Bacillati</taxon>
        <taxon>Bacillota</taxon>
        <taxon>Bacilli</taxon>
        <taxon>Bacillales</taxon>
        <taxon>Bacillaceae</taxon>
        <taxon>Sutcliffiella</taxon>
    </lineage>
</organism>
<keyword evidence="4" id="KW-0472">Membrane</keyword>
<feature type="domain" description="Methyl-accepting transducer" evidence="5">
    <location>
        <begin position="219"/>
        <end position="463"/>
    </location>
</feature>
<evidence type="ECO:0000256" key="1">
    <source>
        <dbReference type="ARBA" id="ARBA00023224"/>
    </source>
</evidence>
<dbReference type="Proteomes" id="UP000322524">
    <property type="component" value="Unassembled WGS sequence"/>
</dbReference>